<protein>
    <submittedName>
        <fullName evidence="2">Fasciclin domain-containing protein</fullName>
    </submittedName>
</protein>
<dbReference type="SUPFAM" id="SSF82153">
    <property type="entry name" value="FAS1 domain"/>
    <property type="match status" value="1"/>
</dbReference>
<name>A0ABT8MDI0_9EURY</name>
<evidence type="ECO:0000313" key="3">
    <source>
        <dbReference type="Proteomes" id="UP001168338"/>
    </source>
</evidence>
<keyword evidence="3" id="KW-1185">Reference proteome</keyword>
<dbReference type="RefSeq" id="WP_301665185.1">
    <property type="nucleotide sequence ID" value="NZ_VCYH01000012.1"/>
</dbReference>
<dbReference type="InterPro" id="IPR000782">
    <property type="entry name" value="FAS1_domain"/>
</dbReference>
<accession>A0ABT8MDI0</accession>
<dbReference type="PANTHER" id="PTHR10900:SF77">
    <property type="entry name" value="FI19380P1"/>
    <property type="match status" value="1"/>
</dbReference>
<dbReference type="Gene3D" id="2.30.180.10">
    <property type="entry name" value="FAS1 domain"/>
    <property type="match status" value="1"/>
</dbReference>
<organism evidence="2 3">
    <name type="scientific">Methanoculleus frigidifontis</name>
    <dbReference type="NCBI Taxonomy" id="2584085"/>
    <lineage>
        <taxon>Archaea</taxon>
        <taxon>Methanobacteriati</taxon>
        <taxon>Methanobacteriota</taxon>
        <taxon>Stenosarchaea group</taxon>
        <taxon>Methanomicrobia</taxon>
        <taxon>Methanomicrobiales</taxon>
        <taxon>Methanomicrobiaceae</taxon>
        <taxon>Methanoculleus</taxon>
    </lineage>
</organism>
<sequence>MKNIYETAREAAELTRFVDAVRAAGLQDLLSGEGPFTVFAPTNEAFGKVSGRFRPAMQNHVVRARISTADIRQQGTMRIGTVGGDAIAVAWSPDAGQLTVEDARIIQADIAATNGVIHIVDYLIRPAAVETAAR</sequence>
<reference evidence="2" key="1">
    <citation type="submission" date="2019-05" db="EMBL/GenBank/DDBJ databases">
        <title>Methanoculleus sp. FWC-SCC1, a methanogenic archaeon isolated from deep marine cold seep.</title>
        <authorList>
            <person name="Chen Y.-W."/>
            <person name="Chen S.-C."/>
            <person name="Teng N.-H."/>
            <person name="Lai M.-C."/>
        </authorList>
    </citation>
    <scope>NUCLEOTIDE SEQUENCE</scope>
    <source>
        <strain evidence="2">FWC-SCC1</strain>
    </source>
</reference>
<dbReference type="EMBL" id="VCYH01000012">
    <property type="protein sequence ID" value="MDN7025986.1"/>
    <property type="molecule type" value="Genomic_DNA"/>
</dbReference>
<comment type="caution">
    <text evidence="2">The sequence shown here is derived from an EMBL/GenBank/DDBJ whole genome shotgun (WGS) entry which is preliminary data.</text>
</comment>
<dbReference type="InterPro" id="IPR050904">
    <property type="entry name" value="Adhesion/Biosynth-related"/>
</dbReference>
<feature type="domain" description="FAS1" evidence="1">
    <location>
        <begin position="1"/>
        <end position="124"/>
    </location>
</feature>
<dbReference type="PROSITE" id="PS50213">
    <property type="entry name" value="FAS1"/>
    <property type="match status" value="1"/>
</dbReference>
<proteinExistence type="predicted"/>
<dbReference type="Proteomes" id="UP001168338">
    <property type="component" value="Unassembled WGS sequence"/>
</dbReference>
<evidence type="ECO:0000259" key="1">
    <source>
        <dbReference type="PROSITE" id="PS50213"/>
    </source>
</evidence>
<gene>
    <name evidence="2" type="ORF">FGU65_14010</name>
</gene>
<dbReference type="SMART" id="SM00554">
    <property type="entry name" value="FAS1"/>
    <property type="match status" value="1"/>
</dbReference>
<dbReference type="InterPro" id="IPR036378">
    <property type="entry name" value="FAS1_dom_sf"/>
</dbReference>
<evidence type="ECO:0000313" key="2">
    <source>
        <dbReference type="EMBL" id="MDN7025986.1"/>
    </source>
</evidence>
<dbReference type="Pfam" id="PF02469">
    <property type="entry name" value="Fasciclin"/>
    <property type="match status" value="1"/>
</dbReference>
<dbReference type="PANTHER" id="PTHR10900">
    <property type="entry name" value="PERIOSTIN-RELATED"/>
    <property type="match status" value="1"/>
</dbReference>